<keyword evidence="2" id="KW-1185">Reference proteome</keyword>
<name>A0A9D4KL49_DREPO</name>
<sequence length="64" mass="7626">MDSSERGWGLGTPKLRCECRERYFFQVACSRLIHNQLDDRSLGWHSFWEVRRLSLSVDPTAYVY</sequence>
<dbReference type="AlphaFoldDB" id="A0A9D4KL49"/>
<proteinExistence type="predicted"/>
<organism evidence="1 2">
    <name type="scientific">Dreissena polymorpha</name>
    <name type="common">Zebra mussel</name>
    <name type="synonym">Mytilus polymorpha</name>
    <dbReference type="NCBI Taxonomy" id="45954"/>
    <lineage>
        <taxon>Eukaryota</taxon>
        <taxon>Metazoa</taxon>
        <taxon>Spiralia</taxon>
        <taxon>Lophotrochozoa</taxon>
        <taxon>Mollusca</taxon>
        <taxon>Bivalvia</taxon>
        <taxon>Autobranchia</taxon>
        <taxon>Heteroconchia</taxon>
        <taxon>Euheterodonta</taxon>
        <taxon>Imparidentia</taxon>
        <taxon>Neoheterodontei</taxon>
        <taxon>Myida</taxon>
        <taxon>Dreissenoidea</taxon>
        <taxon>Dreissenidae</taxon>
        <taxon>Dreissena</taxon>
    </lineage>
</organism>
<dbReference type="EMBL" id="JAIWYP010000004">
    <property type="protein sequence ID" value="KAH3841555.1"/>
    <property type="molecule type" value="Genomic_DNA"/>
</dbReference>
<comment type="caution">
    <text evidence="1">The sequence shown here is derived from an EMBL/GenBank/DDBJ whole genome shotgun (WGS) entry which is preliminary data.</text>
</comment>
<dbReference type="Proteomes" id="UP000828390">
    <property type="component" value="Unassembled WGS sequence"/>
</dbReference>
<reference evidence="1" key="1">
    <citation type="journal article" date="2019" name="bioRxiv">
        <title>The Genome of the Zebra Mussel, Dreissena polymorpha: A Resource for Invasive Species Research.</title>
        <authorList>
            <person name="McCartney M.A."/>
            <person name="Auch B."/>
            <person name="Kono T."/>
            <person name="Mallez S."/>
            <person name="Zhang Y."/>
            <person name="Obille A."/>
            <person name="Becker A."/>
            <person name="Abrahante J.E."/>
            <person name="Garbe J."/>
            <person name="Badalamenti J.P."/>
            <person name="Herman A."/>
            <person name="Mangelson H."/>
            <person name="Liachko I."/>
            <person name="Sullivan S."/>
            <person name="Sone E.D."/>
            <person name="Koren S."/>
            <person name="Silverstein K.A.T."/>
            <person name="Beckman K.B."/>
            <person name="Gohl D.M."/>
        </authorList>
    </citation>
    <scope>NUCLEOTIDE SEQUENCE</scope>
    <source>
        <strain evidence="1">Duluth1</strain>
        <tissue evidence="1">Whole animal</tissue>
    </source>
</reference>
<reference evidence="1" key="2">
    <citation type="submission" date="2020-11" db="EMBL/GenBank/DDBJ databases">
        <authorList>
            <person name="McCartney M.A."/>
            <person name="Auch B."/>
            <person name="Kono T."/>
            <person name="Mallez S."/>
            <person name="Becker A."/>
            <person name="Gohl D.M."/>
            <person name="Silverstein K.A.T."/>
            <person name="Koren S."/>
            <person name="Bechman K.B."/>
            <person name="Herman A."/>
            <person name="Abrahante J.E."/>
            <person name="Garbe J."/>
        </authorList>
    </citation>
    <scope>NUCLEOTIDE SEQUENCE</scope>
    <source>
        <strain evidence="1">Duluth1</strain>
        <tissue evidence="1">Whole animal</tissue>
    </source>
</reference>
<gene>
    <name evidence="1" type="ORF">DPMN_115021</name>
</gene>
<protein>
    <submittedName>
        <fullName evidence="1">Uncharacterized protein</fullName>
    </submittedName>
</protein>
<evidence type="ECO:0000313" key="2">
    <source>
        <dbReference type="Proteomes" id="UP000828390"/>
    </source>
</evidence>
<evidence type="ECO:0000313" key="1">
    <source>
        <dbReference type="EMBL" id="KAH3841555.1"/>
    </source>
</evidence>
<accession>A0A9D4KL49</accession>